<feature type="region of interest" description="Disordered" evidence="1">
    <location>
        <begin position="245"/>
        <end position="286"/>
    </location>
</feature>
<dbReference type="EMBL" id="QVIG01000001">
    <property type="protein sequence ID" value="RGD62075.1"/>
    <property type="molecule type" value="Genomic_DNA"/>
</dbReference>
<evidence type="ECO:0000256" key="1">
    <source>
        <dbReference type="SAM" id="MobiDB-lite"/>
    </source>
</evidence>
<evidence type="ECO:0000313" key="3">
    <source>
        <dbReference type="Proteomes" id="UP000263377"/>
    </source>
</evidence>
<gene>
    <name evidence="2" type="ORF">DR950_33875</name>
</gene>
<dbReference type="Proteomes" id="UP000263377">
    <property type="component" value="Unassembled WGS sequence"/>
</dbReference>
<organism evidence="2 3">
    <name type="scientific">Kitasatospora xanthocidica</name>
    <dbReference type="NCBI Taxonomy" id="83382"/>
    <lineage>
        <taxon>Bacteria</taxon>
        <taxon>Bacillati</taxon>
        <taxon>Actinomycetota</taxon>
        <taxon>Actinomycetes</taxon>
        <taxon>Kitasatosporales</taxon>
        <taxon>Streptomycetaceae</taxon>
        <taxon>Kitasatospora</taxon>
    </lineage>
</organism>
<feature type="region of interest" description="Disordered" evidence="1">
    <location>
        <begin position="1"/>
        <end position="22"/>
    </location>
</feature>
<comment type="caution">
    <text evidence="2">The sequence shown here is derived from an EMBL/GenBank/DDBJ whole genome shotgun (WGS) entry which is preliminary data.</text>
</comment>
<dbReference type="AlphaFoldDB" id="A0A373A3Q2"/>
<proteinExistence type="predicted"/>
<protein>
    <submittedName>
        <fullName evidence="2">Uncharacterized protein</fullName>
    </submittedName>
</protein>
<accession>A0A373A3Q2</accession>
<feature type="compositionally biased region" description="Basic residues" evidence="1">
    <location>
        <begin position="273"/>
        <end position="283"/>
    </location>
</feature>
<sequence>MPNSRPLLAPTGPAPCRRTDPSRSFQDALLREAEAQQGVAVAAYELLAAHARTHAPEAAAIEFEETPASLRIHALWANPRDHRYPTPPLLWRRAPTLACEPSWLRKADRLLPTVLLGTYLPVVGLAGHRRLLNLPAPDVAATLASRIRRAFPHATALLLSLDVRPRAITVQVANIVGPDGTSLHAIPNEHDWAAPPAQMWWRLNKGHVVRAVRHLWAHPDHRTRHFQAQGHDSLMWNQGLQALVLPPSRPSLDPRIPDAPTARRRPSTGPRTAHNRRGKKRAQSRCPDKPIALAIRATEVPAAVQAARSFAASRLYGVVLTSAVGRCYGAVAERGRCGQWSLVDVPLVALGGRVHSWMVWSRPPVTKV</sequence>
<keyword evidence="3" id="KW-1185">Reference proteome</keyword>
<dbReference type="RefSeq" id="WP_117490308.1">
    <property type="nucleotide sequence ID" value="NZ_QVIG01000001.1"/>
</dbReference>
<evidence type="ECO:0000313" key="2">
    <source>
        <dbReference type="EMBL" id="RGD62075.1"/>
    </source>
</evidence>
<reference evidence="2 3" key="1">
    <citation type="submission" date="2018-08" db="EMBL/GenBank/DDBJ databases">
        <title>Diversity &amp; Physiological Properties of Lignin-Decomposing Actinobacteria from Soil.</title>
        <authorList>
            <person name="Roh S.G."/>
            <person name="Kim S.B."/>
        </authorList>
    </citation>
    <scope>NUCLEOTIDE SEQUENCE [LARGE SCALE GENOMIC DNA]</scope>
    <source>
        <strain evidence="2 3">MMS17-GH009</strain>
    </source>
</reference>
<name>A0A373A3Q2_9ACTN</name>